<feature type="compositionally biased region" description="Low complexity" evidence="2">
    <location>
        <begin position="38"/>
        <end position="73"/>
    </location>
</feature>
<dbReference type="CDD" id="cd01049">
    <property type="entry name" value="RNRR2"/>
    <property type="match status" value="1"/>
</dbReference>
<comment type="similarity">
    <text evidence="1">Belongs to the ribonucleoside diphosphate reductase small chain family.</text>
</comment>
<sequence length="424" mass="47457">MQLVEECAAGPITPEQQQERLQHHDLPQPKALAAQFDGLSVGSGAASPGSPRSPFAAGGSRQQQRGAGSATTSDSDDCSGGDGSSGDLAAAAAAAGPHLDPPRWRQAAHDLEEPILSPTSERFCLLPVKYNRCFEYYKQAQASYWTAEEVDLSQDMRDWARLTPDERHFISYVLAFFAASDGIVLENLSTRFMQEVQIPEARAFYAFQSAIESVHSEMYGLLLEQYIRDPQERDHLFHAVDRIPCIQKKAAWALRWIQSSNCFAERLVAYACVEGIHFSGSFCSIFWLKKRQLMPAVWLEKRQLMPAGTWLSTSVVHQIVGEAVELEREFCCEALSVALVGMNADLMAQYIEFVADRLLVALGHPKLYNRPNPFDWMEMISLQGKTNFFERRVGEYQRAGVMQSVNSLGAARKFEHVFSLTEDF</sequence>
<feature type="compositionally biased region" description="Low complexity" evidence="2">
    <location>
        <begin position="85"/>
        <end position="96"/>
    </location>
</feature>
<dbReference type="InterPro" id="IPR000358">
    <property type="entry name" value="RNR_small_fam"/>
</dbReference>
<dbReference type="InterPro" id="IPR009078">
    <property type="entry name" value="Ferritin-like_SF"/>
</dbReference>
<dbReference type="Proteomes" id="UP001205105">
    <property type="component" value="Unassembled WGS sequence"/>
</dbReference>
<feature type="region of interest" description="Disordered" evidence="2">
    <location>
        <begin position="1"/>
        <end position="103"/>
    </location>
</feature>
<dbReference type="PANTHER" id="PTHR23409:SF35">
    <property type="entry name" value="RIBONUCLEOSIDE-DIPHOSPHATE REDUCTASE SMALL CHAIN A"/>
    <property type="match status" value="1"/>
</dbReference>
<dbReference type="AlphaFoldDB" id="A0AAD5DGE3"/>
<dbReference type="Gene3D" id="1.10.620.20">
    <property type="entry name" value="Ribonucleotide Reductase, subunit A"/>
    <property type="match status" value="2"/>
</dbReference>
<keyword evidence="4" id="KW-1185">Reference proteome</keyword>
<dbReference type="Pfam" id="PF00268">
    <property type="entry name" value="Ribonuc_red_sm"/>
    <property type="match status" value="2"/>
</dbReference>
<evidence type="ECO:0000313" key="4">
    <source>
        <dbReference type="Proteomes" id="UP001205105"/>
    </source>
</evidence>
<dbReference type="InterPro" id="IPR033909">
    <property type="entry name" value="RNR_small"/>
</dbReference>
<dbReference type="SUPFAM" id="SSF47240">
    <property type="entry name" value="Ferritin-like"/>
    <property type="match status" value="1"/>
</dbReference>
<dbReference type="PANTHER" id="PTHR23409">
    <property type="entry name" value="RIBONUCLEOSIDE-DIPHOSPHATE REDUCTASE SMALL CHAIN"/>
    <property type="match status" value="1"/>
</dbReference>
<dbReference type="InterPro" id="IPR030475">
    <property type="entry name" value="RNR_small_AS"/>
</dbReference>
<reference evidence="3" key="1">
    <citation type="submission" date="2020-11" db="EMBL/GenBank/DDBJ databases">
        <title>Chlorella ohadii genome sequencing and assembly.</title>
        <authorList>
            <person name="Murik O."/>
            <person name="Treves H."/>
            <person name="Kedem I."/>
            <person name="Shotland Y."/>
            <person name="Kaplan A."/>
        </authorList>
    </citation>
    <scope>NUCLEOTIDE SEQUENCE</scope>
    <source>
        <strain evidence="3">1</strain>
    </source>
</reference>
<name>A0AAD5DGE3_9CHLO</name>
<proteinExistence type="inferred from homology"/>
<accession>A0AAD5DGE3</accession>
<gene>
    <name evidence="3" type="ORF">COHA_009814</name>
</gene>
<comment type="caution">
    <text evidence="3">The sequence shown here is derived from an EMBL/GenBank/DDBJ whole genome shotgun (WGS) entry which is preliminary data.</text>
</comment>
<organism evidence="3 4">
    <name type="scientific">Chlorella ohadii</name>
    <dbReference type="NCBI Taxonomy" id="2649997"/>
    <lineage>
        <taxon>Eukaryota</taxon>
        <taxon>Viridiplantae</taxon>
        <taxon>Chlorophyta</taxon>
        <taxon>core chlorophytes</taxon>
        <taxon>Trebouxiophyceae</taxon>
        <taxon>Chlorellales</taxon>
        <taxon>Chlorellaceae</taxon>
        <taxon>Chlorella clade</taxon>
        <taxon>Chlorella</taxon>
    </lineage>
</organism>
<protein>
    <submittedName>
        <fullName evidence="3">Uncharacterized protein</fullName>
    </submittedName>
</protein>
<evidence type="ECO:0000313" key="3">
    <source>
        <dbReference type="EMBL" id="KAI7836306.1"/>
    </source>
</evidence>
<dbReference type="InterPro" id="IPR012348">
    <property type="entry name" value="RNR-like"/>
</dbReference>
<dbReference type="PROSITE" id="PS00368">
    <property type="entry name" value="RIBORED_SMALL"/>
    <property type="match status" value="1"/>
</dbReference>
<dbReference type="GO" id="GO:0016491">
    <property type="term" value="F:oxidoreductase activity"/>
    <property type="evidence" value="ECO:0007669"/>
    <property type="project" value="InterPro"/>
</dbReference>
<evidence type="ECO:0000256" key="1">
    <source>
        <dbReference type="ARBA" id="ARBA00009303"/>
    </source>
</evidence>
<evidence type="ECO:0000256" key="2">
    <source>
        <dbReference type="SAM" id="MobiDB-lite"/>
    </source>
</evidence>
<feature type="compositionally biased region" description="Basic and acidic residues" evidence="2">
    <location>
        <begin position="17"/>
        <end position="27"/>
    </location>
</feature>
<dbReference type="GO" id="GO:0009263">
    <property type="term" value="P:deoxyribonucleotide biosynthetic process"/>
    <property type="evidence" value="ECO:0007669"/>
    <property type="project" value="InterPro"/>
</dbReference>
<dbReference type="EMBL" id="JADXDR010000194">
    <property type="protein sequence ID" value="KAI7836306.1"/>
    <property type="molecule type" value="Genomic_DNA"/>
</dbReference>